<sequence>MKRVSTEVGLIVTKKRENLWKKPSYNFRISKRSSDRRDGFPDLGSATSNFSSKRMLGQESVRTWEHYAIDSIVYLHEESKKCVMHCDIKSTNVMLDSKCNAMLGDFGAAMFLDQPDLALQTRKMVGTVGYVAPGFYHQGRAGKEADVYSFGVLVLEIACGIKKQKDEESHLGLVEWAWELYGAGNVLEAAGESVFSVHPTAKQRPKISQAIEVLKLEVPKPNLPFEKAPFFWELKHLILLNQAFLPPLPSLENGCQSCLYYSQSGIYMIFHANVALL</sequence>
<evidence type="ECO:0000259" key="13">
    <source>
        <dbReference type="PROSITE" id="PS50011"/>
    </source>
</evidence>
<evidence type="ECO:0000256" key="4">
    <source>
        <dbReference type="ARBA" id="ARBA00022475"/>
    </source>
</evidence>
<evidence type="ECO:0000256" key="8">
    <source>
        <dbReference type="ARBA" id="ARBA00022840"/>
    </source>
</evidence>
<dbReference type="InterPro" id="IPR008271">
    <property type="entry name" value="Ser/Thr_kinase_AS"/>
</dbReference>
<dbReference type="GO" id="GO:0004672">
    <property type="term" value="F:protein kinase activity"/>
    <property type="evidence" value="ECO:0007669"/>
    <property type="project" value="InterPro"/>
</dbReference>
<organism evidence="14 15">
    <name type="scientific">Populus tomentosa</name>
    <name type="common">Chinese white poplar</name>
    <dbReference type="NCBI Taxonomy" id="118781"/>
    <lineage>
        <taxon>Eukaryota</taxon>
        <taxon>Viridiplantae</taxon>
        <taxon>Streptophyta</taxon>
        <taxon>Embryophyta</taxon>
        <taxon>Tracheophyta</taxon>
        <taxon>Spermatophyta</taxon>
        <taxon>Magnoliopsida</taxon>
        <taxon>eudicotyledons</taxon>
        <taxon>Gunneridae</taxon>
        <taxon>Pentapetalae</taxon>
        <taxon>rosids</taxon>
        <taxon>fabids</taxon>
        <taxon>Malpighiales</taxon>
        <taxon>Salicaceae</taxon>
        <taxon>Saliceae</taxon>
        <taxon>Populus</taxon>
    </lineage>
</organism>
<evidence type="ECO:0000256" key="3">
    <source>
        <dbReference type="ARBA" id="ARBA00010217"/>
    </source>
</evidence>
<keyword evidence="9" id="KW-1133">Transmembrane helix</keyword>
<feature type="domain" description="Protein kinase" evidence="13">
    <location>
        <begin position="1"/>
        <end position="231"/>
    </location>
</feature>
<dbReference type="PROSITE" id="PS00108">
    <property type="entry name" value="PROTEIN_KINASE_ST"/>
    <property type="match status" value="1"/>
</dbReference>
<evidence type="ECO:0000256" key="10">
    <source>
        <dbReference type="ARBA" id="ARBA00023136"/>
    </source>
</evidence>
<evidence type="ECO:0000256" key="9">
    <source>
        <dbReference type="ARBA" id="ARBA00022989"/>
    </source>
</evidence>
<evidence type="ECO:0000256" key="12">
    <source>
        <dbReference type="ARBA" id="ARBA00023180"/>
    </source>
</evidence>
<evidence type="ECO:0000256" key="2">
    <source>
        <dbReference type="ARBA" id="ARBA00008536"/>
    </source>
</evidence>
<dbReference type="EMBL" id="JAAWWB010000011">
    <property type="protein sequence ID" value="KAG6771266.1"/>
    <property type="molecule type" value="Genomic_DNA"/>
</dbReference>
<dbReference type="Proteomes" id="UP000886885">
    <property type="component" value="Chromosome 6A"/>
</dbReference>
<dbReference type="GO" id="GO:0002229">
    <property type="term" value="P:defense response to oomycetes"/>
    <property type="evidence" value="ECO:0007669"/>
    <property type="project" value="UniProtKB-ARBA"/>
</dbReference>
<reference evidence="14" key="1">
    <citation type="journal article" date="2020" name="bioRxiv">
        <title>Hybrid origin of Populus tomentosa Carr. identified through genome sequencing and phylogenomic analysis.</title>
        <authorList>
            <person name="An X."/>
            <person name="Gao K."/>
            <person name="Chen Z."/>
            <person name="Li J."/>
            <person name="Yang X."/>
            <person name="Yang X."/>
            <person name="Zhou J."/>
            <person name="Guo T."/>
            <person name="Zhao T."/>
            <person name="Huang S."/>
            <person name="Miao D."/>
            <person name="Khan W.U."/>
            <person name="Rao P."/>
            <person name="Ye M."/>
            <person name="Lei B."/>
            <person name="Liao W."/>
            <person name="Wang J."/>
            <person name="Ji L."/>
            <person name="Li Y."/>
            <person name="Guo B."/>
            <person name="Mustafa N.S."/>
            <person name="Li S."/>
            <person name="Yun Q."/>
            <person name="Keller S.R."/>
            <person name="Mao J."/>
            <person name="Zhang R."/>
            <person name="Strauss S.H."/>
        </authorList>
    </citation>
    <scope>NUCLEOTIDE SEQUENCE</scope>
    <source>
        <strain evidence="14">GM15</strain>
        <tissue evidence="14">Leaf</tissue>
    </source>
</reference>
<dbReference type="PANTHER" id="PTHR27007">
    <property type="match status" value="1"/>
</dbReference>
<keyword evidence="15" id="KW-1185">Reference proteome</keyword>
<dbReference type="SMART" id="SM00220">
    <property type="entry name" value="S_TKc"/>
    <property type="match status" value="1"/>
</dbReference>
<dbReference type="FunFam" id="1.10.510.10:FF:000240">
    <property type="entry name" value="Lectin-domain containing receptor kinase A4.3"/>
    <property type="match status" value="1"/>
</dbReference>
<evidence type="ECO:0000256" key="11">
    <source>
        <dbReference type="ARBA" id="ARBA00023170"/>
    </source>
</evidence>
<dbReference type="AlphaFoldDB" id="A0A8X7ZLK4"/>
<comment type="similarity">
    <text evidence="2">In the N-terminal section; belongs to the leguminous lectin family.</text>
</comment>
<protein>
    <recommendedName>
        <fullName evidence="13">Protein kinase domain-containing protein</fullName>
    </recommendedName>
</protein>
<dbReference type="PROSITE" id="PS50011">
    <property type="entry name" value="PROTEIN_KINASE_DOM"/>
    <property type="match status" value="1"/>
</dbReference>
<evidence type="ECO:0000256" key="5">
    <source>
        <dbReference type="ARBA" id="ARBA00022692"/>
    </source>
</evidence>
<evidence type="ECO:0000256" key="1">
    <source>
        <dbReference type="ARBA" id="ARBA00004251"/>
    </source>
</evidence>
<keyword evidence="6" id="KW-0732">Signal</keyword>
<keyword evidence="11" id="KW-0675">Receptor</keyword>
<comment type="subcellular location">
    <subcellularLocation>
        <location evidence="1">Cell membrane</location>
        <topology evidence="1">Single-pass type I membrane protein</topology>
    </subcellularLocation>
</comment>
<comment type="similarity">
    <text evidence="3">In the C-terminal section; belongs to the protein kinase superfamily. Ser/Thr protein kinase family.</text>
</comment>
<dbReference type="OrthoDB" id="4062651at2759"/>
<proteinExistence type="inferred from homology"/>
<keyword evidence="5" id="KW-0812">Transmembrane</keyword>
<gene>
    <name evidence="14" type="ORF">POTOM_022614</name>
</gene>
<evidence type="ECO:0000313" key="14">
    <source>
        <dbReference type="EMBL" id="KAG6771266.1"/>
    </source>
</evidence>
<evidence type="ECO:0000256" key="7">
    <source>
        <dbReference type="ARBA" id="ARBA00022741"/>
    </source>
</evidence>
<name>A0A8X7ZLK4_POPTO</name>
<dbReference type="GO" id="GO:0005524">
    <property type="term" value="F:ATP binding"/>
    <property type="evidence" value="ECO:0007669"/>
    <property type="project" value="UniProtKB-KW"/>
</dbReference>
<evidence type="ECO:0000256" key="6">
    <source>
        <dbReference type="ARBA" id="ARBA00022729"/>
    </source>
</evidence>
<dbReference type="InterPro" id="IPR000719">
    <property type="entry name" value="Prot_kinase_dom"/>
</dbReference>
<dbReference type="InterPro" id="IPR050528">
    <property type="entry name" value="L-type_Lectin-RKs"/>
</dbReference>
<dbReference type="Pfam" id="PF00069">
    <property type="entry name" value="Pkinase"/>
    <property type="match status" value="1"/>
</dbReference>
<keyword evidence="12" id="KW-0325">Glycoprotein</keyword>
<keyword evidence="10" id="KW-0472">Membrane</keyword>
<keyword evidence="7" id="KW-0547">Nucleotide-binding</keyword>
<accession>A0A8X7ZLK4</accession>
<dbReference type="GO" id="GO:0005886">
    <property type="term" value="C:plasma membrane"/>
    <property type="evidence" value="ECO:0007669"/>
    <property type="project" value="UniProtKB-SubCell"/>
</dbReference>
<evidence type="ECO:0000313" key="15">
    <source>
        <dbReference type="Proteomes" id="UP000886885"/>
    </source>
</evidence>
<keyword evidence="8" id="KW-0067">ATP-binding</keyword>
<keyword evidence="4" id="KW-1003">Cell membrane</keyword>
<comment type="caution">
    <text evidence="14">The sequence shown here is derived from an EMBL/GenBank/DDBJ whole genome shotgun (WGS) entry which is preliminary data.</text>
</comment>